<gene>
    <name evidence="1" type="ORF">DFR24_2233</name>
</gene>
<evidence type="ECO:0000313" key="1">
    <source>
        <dbReference type="EMBL" id="TDU32826.1"/>
    </source>
</evidence>
<reference evidence="1 2" key="1">
    <citation type="submission" date="2019-03" db="EMBL/GenBank/DDBJ databases">
        <title>Genomic Encyclopedia of Type Strains, Phase IV (KMG-IV): sequencing the most valuable type-strain genomes for metagenomic binning, comparative biology and taxonomic classification.</title>
        <authorList>
            <person name="Goeker M."/>
        </authorList>
    </citation>
    <scope>NUCLEOTIDE SEQUENCE [LARGE SCALE GENOMIC DNA]</scope>
    <source>
        <strain evidence="1 2">DSM 26377</strain>
    </source>
</reference>
<dbReference type="AlphaFoldDB" id="A0A4V3F6I9"/>
<name>A0A4V3F6I9_9GAMM</name>
<sequence>MSLAQSKAARPRPGHYLTRAGLSAVVVDKLPEDEHGLAMWRGYVETPAGREGVSWTVKGDVWIGGRPTSDFDLRERV</sequence>
<accession>A0A4V3F6I9</accession>
<protein>
    <submittedName>
        <fullName evidence="1">Uncharacterized protein</fullName>
    </submittedName>
</protein>
<organism evidence="1 2">
    <name type="scientific">Panacagrimonas perspica</name>
    <dbReference type="NCBI Taxonomy" id="381431"/>
    <lineage>
        <taxon>Bacteria</taxon>
        <taxon>Pseudomonadati</taxon>
        <taxon>Pseudomonadota</taxon>
        <taxon>Gammaproteobacteria</taxon>
        <taxon>Nevskiales</taxon>
        <taxon>Nevskiaceae</taxon>
        <taxon>Panacagrimonas</taxon>
    </lineage>
</organism>
<dbReference type="Proteomes" id="UP000295341">
    <property type="component" value="Unassembled WGS sequence"/>
</dbReference>
<dbReference type="EMBL" id="SOBT01000008">
    <property type="protein sequence ID" value="TDU32826.1"/>
    <property type="molecule type" value="Genomic_DNA"/>
</dbReference>
<comment type="caution">
    <text evidence="1">The sequence shown here is derived from an EMBL/GenBank/DDBJ whole genome shotgun (WGS) entry which is preliminary data.</text>
</comment>
<keyword evidence="2" id="KW-1185">Reference proteome</keyword>
<dbReference type="RefSeq" id="WP_133881303.1">
    <property type="nucleotide sequence ID" value="NZ_MWIN01000036.1"/>
</dbReference>
<proteinExistence type="predicted"/>
<evidence type="ECO:0000313" key="2">
    <source>
        <dbReference type="Proteomes" id="UP000295341"/>
    </source>
</evidence>